<dbReference type="SUPFAM" id="SSF55729">
    <property type="entry name" value="Acyl-CoA N-acyltransferases (Nat)"/>
    <property type="match status" value="1"/>
</dbReference>
<accession>A0A1M4MKG6</accession>
<feature type="domain" description="N-acetyltransferase" evidence="1">
    <location>
        <begin position="2"/>
        <end position="157"/>
    </location>
</feature>
<proteinExistence type="predicted"/>
<dbReference type="PROSITE" id="PS51186">
    <property type="entry name" value="GNAT"/>
    <property type="match status" value="1"/>
</dbReference>
<dbReference type="Gene3D" id="3.40.630.30">
    <property type="match status" value="1"/>
</dbReference>
<keyword evidence="3" id="KW-0808">Transferase</keyword>
<dbReference type="Pfam" id="PF13527">
    <property type="entry name" value="Acetyltransf_9"/>
    <property type="match status" value="1"/>
</dbReference>
<evidence type="ECO:0000313" key="4">
    <source>
        <dbReference type="Proteomes" id="UP000184671"/>
    </source>
</evidence>
<dbReference type="RefSeq" id="WP_074369652.1">
    <property type="nucleotide sequence ID" value="NZ_AP019781.1"/>
</dbReference>
<dbReference type="CDD" id="cd04301">
    <property type="entry name" value="NAT_SF"/>
    <property type="match status" value="1"/>
</dbReference>
<evidence type="ECO:0000313" key="2">
    <source>
        <dbReference type="EMBL" id="BBL67251.1"/>
    </source>
</evidence>
<reference evidence="2 5" key="2">
    <citation type="submission" date="2019-06" db="EMBL/GenBank/DDBJ databases">
        <title>Complete genome sequence of Methanoculleus chikugoensis strain MG62.</title>
        <authorList>
            <person name="Asakawa S."/>
            <person name="Dianou D."/>
        </authorList>
    </citation>
    <scope>NUCLEOTIDE SEQUENCE [LARGE SCALE GENOMIC DNA]</scope>
    <source>
        <strain evidence="2 5">MG62</strain>
    </source>
</reference>
<evidence type="ECO:0000259" key="1">
    <source>
        <dbReference type="PROSITE" id="PS51186"/>
    </source>
</evidence>
<dbReference type="GeneID" id="66129933"/>
<dbReference type="InterPro" id="IPR000182">
    <property type="entry name" value="GNAT_dom"/>
</dbReference>
<gene>
    <name evidence="3" type="ORF">L21_1282</name>
    <name evidence="2" type="ORF">MchiMG62_04320</name>
</gene>
<dbReference type="GO" id="GO:0016747">
    <property type="term" value="F:acyltransferase activity, transferring groups other than amino-acyl groups"/>
    <property type="evidence" value="ECO:0007669"/>
    <property type="project" value="InterPro"/>
</dbReference>
<name>A0A1M4MKG6_9EURY</name>
<dbReference type="Proteomes" id="UP000824969">
    <property type="component" value="Chromosome"/>
</dbReference>
<sequence length="171" mass="18992">MYTIRQERPADYEDVYQLVKRSFATTAHSDGTEADYLNELRGKETFIPELSLVAEDAEGSIVGQIVLYATVIATNDGPVTSLVLSPISVRPDRFRQGIARAMMDRAFQIAREMGYTAVFLCGESETYHGLGFCASWMFGIFHKDDPRAGWCMAKELIPGALEGIRGTIEIV</sequence>
<dbReference type="EMBL" id="FMID01000029">
    <property type="protein sequence ID" value="SCL75383.1"/>
    <property type="molecule type" value="Genomic_DNA"/>
</dbReference>
<evidence type="ECO:0000313" key="3">
    <source>
        <dbReference type="EMBL" id="SCL75383.1"/>
    </source>
</evidence>
<dbReference type="AlphaFoldDB" id="A0A1M4MKG6"/>
<organism evidence="3 4">
    <name type="scientific">Methanoculleus chikugoensis</name>
    <dbReference type="NCBI Taxonomy" id="118126"/>
    <lineage>
        <taxon>Archaea</taxon>
        <taxon>Methanobacteriati</taxon>
        <taxon>Methanobacteriota</taxon>
        <taxon>Stenosarchaea group</taxon>
        <taxon>Methanomicrobia</taxon>
        <taxon>Methanomicrobiales</taxon>
        <taxon>Methanomicrobiaceae</taxon>
        <taxon>Methanoculleus</taxon>
    </lineage>
</organism>
<dbReference type="STRING" id="118126.L21_1282"/>
<keyword evidence="5" id="KW-1185">Reference proteome</keyword>
<dbReference type="OrthoDB" id="104691at2157"/>
<dbReference type="InterPro" id="IPR016181">
    <property type="entry name" value="Acyl_CoA_acyltransferase"/>
</dbReference>
<reference evidence="3 4" key="1">
    <citation type="submission" date="2016-08" db="EMBL/GenBank/DDBJ databases">
        <authorList>
            <person name="Seilhamer J.J."/>
        </authorList>
    </citation>
    <scope>NUCLEOTIDE SEQUENCE [LARGE SCALE GENOMIC DNA]</scope>
    <source>
        <strain evidence="3">L21-II-0</strain>
    </source>
</reference>
<protein>
    <submittedName>
        <fullName evidence="2">N-acetyltransferase</fullName>
    </submittedName>
    <submittedName>
        <fullName evidence="3">Putative acetyltransferase</fullName>
    </submittedName>
</protein>
<dbReference type="Proteomes" id="UP000184671">
    <property type="component" value="Unassembled WGS sequence"/>
</dbReference>
<evidence type="ECO:0000313" key="5">
    <source>
        <dbReference type="Proteomes" id="UP000824969"/>
    </source>
</evidence>
<dbReference type="EMBL" id="AP019781">
    <property type="protein sequence ID" value="BBL67251.1"/>
    <property type="molecule type" value="Genomic_DNA"/>
</dbReference>